<organism evidence="2 3">
    <name type="scientific">Insulibacter thermoxylanivorax</name>
    <dbReference type="NCBI Taxonomy" id="2749268"/>
    <lineage>
        <taxon>Bacteria</taxon>
        <taxon>Bacillati</taxon>
        <taxon>Bacillota</taxon>
        <taxon>Bacilli</taxon>
        <taxon>Bacillales</taxon>
        <taxon>Paenibacillaceae</taxon>
        <taxon>Insulibacter</taxon>
    </lineage>
</organism>
<accession>A0A916QI19</accession>
<dbReference type="InterPro" id="IPR018720">
    <property type="entry name" value="DUF2249"/>
</dbReference>
<evidence type="ECO:0000313" key="2">
    <source>
        <dbReference type="EMBL" id="GFR38757.1"/>
    </source>
</evidence>
<dbReference type="RefSeq" id="WP_200966990.1">
    <property type="nucleotide sequence ID" value="NZ_BMAQ01000026.1"/>
</dbReference>
<dbReference type="SUPFAM" id="SSF64307">
    <property type="entry name" value="SirA-like"/>
    <property type="match status" value="1"/>
</dbReference>
<protein>
    <recommendedName>
        <fullName evidence="1">DUF2249 domain-containing protein</fullName>
    </recommendedName>
</protein>
<dbReference type="EMBL" id="BMAQ01000026">
    <property type="protein sequence ID" value="GFR38757.1"/>
    <property type="molecule type" value="Genomic_DNA"/>
</dbReference>
<keyword evidence="3" id="KW-1185">Reference proteome</keyword>
<feature type="domain" description="DUF2249" evidence="1">
    <location>
        <begin position="110"/>
        <end position="176"/>
    </location>
</feature>
<feature type="domain" description="DUF2249" evidence="1">
    <location>
        <begin position="9"/>
        <end position="76"/>
    </location>
</feature>
<proteinExistence type="predicted"/>
<evidence type="ECO:0000259" key="1">
    <source>
        <dbReference type="Pfam" id="PF10006"/>
    </source>
</evidence>
<comment type="caution">
    <text evidence="2">The sequence shown here is derived from an EMBL/GenBank/DDBJ whole genome shotgun (WGS) entry which is preliminary data.</text>
</comment>
<dbReference type="Pfam" id="PF10006">
    <property type="entry name" value="DUF2249"/>
    <property type="match status" value="2"/>
</dbReference>
<reference evidence="2" key="1">
    <citation type="submission" date="2020-08" db="EMBL/GenBank/DDBJ databases">
        <authorList>
            <person name="Uke A."/>
            <person name="Chhe C."/>
            <person name="Baramee S."/>
            <person name="Kosugi A."/>
        </authorList>
    </citation>
    <scope>NUCLEOTIDE SEQUENCE</scope>
    <source>
        <strain evidence="2">DA-C8</strain>
    </source>
</reference>
<dbReference type="InterPro" id="IPR036868">
    <property type="entry name" value="TusA-like_sf"/>
</dbReference>
<reference evidence="2" key="2">
    <citation type="journal article" date="2021" name="Data Brief">
        <title>Draft genome sequence data of the facultative, thermophilic, xylanolytic bacterium Paenibacillus sp. strain DA-C8.</title>
        <authorList>
            <person name="Chhe C."/>
            <person name="Uke A."/>
            <person name="Baramee S."/>
            <person name="Ungkulpasvich U."/>
            <person name="Tachaapaikoon C."/>
            <person name="Pason P."/>
            <person name="Waeonukul R."/>
            <person name="Ratanakhanokchai K."/>
            <person name="Kosugi A."/>
        </authorList>
    </citation>
    <scope>NUCLEOTIDE SEQUENCE</scope>
    <source>
        <strain evidence="2">DA-C8</strain>
    </source>
</reference>
<sequence>MTNQGKIVELDVREHLRNKWDPFKLIMDHVKELSKDDQFRLHTTFKPTPLLKVMRLKGYVNKAEKLAADHWLVTFVHKSRRDLLNITEDGAALDTEGAETDAEREPEVFELDNRGLEPPHPMVRTLSKLEEARPGDRVIIHNDRVPVFLIEELSTLGYTYVIEEQPDGSAIVQITKH</sequence>
<dbReference type="AlphaFoldDB" id="A0A916QI19"/>
<dbReference type="Proteomes" id="UP000654993">
    <property type="component" value="Unassembled WGS sequence"/>
</dbReference>
<gene>
    <name evidence="2" type="ORF">PRECH8_20530</name>
</gene>
<name>A0A916QI19_9BACL</name>
<dbReference type="CDD" id="cd00291">
    <property type="entry name" value="SirA_YedF_YeeD"/>
    <property type="match status" value="1"/>
</dbReference>
<evidence type="ECO:0000313" key="3">
    <source>
        <dbReference type="Proteomes" id="UP000654993"/>
    </source>
</evidence>